<gene>
    <name evidence="1" type="ORF">GCM10022287_21630</name>
</gene>
<organism evidence="1 2">
    <name type="scientific">Gryllotalpicola koreensis</name>
    <dbReference type="NCBI Taxonomy" id="993086"/>
    <lineage>
        <taxon>Bacteria</taxon>
        <taxon>Bacillati</taxon>
        <taxon>Actinomycetota</taxon>
        <taxon>Actinomycetes</taxon>
        <taxon>Micrococcales</taxon>
        <taxon>Microbacteriaceae</taxon>
        <taxon>Gryllotalpicola</taxon>
    </lineage>
</organism>
<sequence length="131" mass="13953">MLTSAMELKFEIATSPSILRVYDDQVWVVPYPGLKNTPEPKGAYLAGLHAEVVTQGQLQQRASAMGLVAGGLLALAAPVQSGNQQVVLHITGPGTDIRFIPGSANRSMMLKLNEAASLINELAYARTPQPL</sequence>
<reference evidence="2" key="1">
    <citation type="journal article" date="2019" name="Int. J. Syst. Evol. Microbiol.">
        <title>The Global Catalogue of Microorganisms (GCM) 10K type strain sequencing project: providing services to taxonomists for standard genome sequencing and annotation.</title>
        <authorList>
            <consortium name="The Broad Institute Genomics Platform"/>
            <consortium name="The Broad Institute Genome Sequencing Center for Infectious Disease"/>
            <person name="Wu L."/>
            <person name="Ma J."/>
        </authorList>
    </citation>
    <scope>NUCLEOTIDE SEQUENCE [LARGE SCALE GENOMIC DNA]</scope>
    <source>
        <strain evidence="2">JCM 17591</strain>
    </source>
</reference>
<comment type="caution">
    <text evidence="1">The sequence shown here is derived from an EMBL/GenBank/DDBJ whole genome shotgun (WGS) entry which is preliminary data.</text>
</comment>
<keyword evidence="2" id="KW-1185">Reference proteome</keyword>
<protein>
    <submittedName>
        <fullName evidence="1">Uncharacterized protein</fullName>
    </submittedName>
</protein>
<evidence type="ECO:0000313" key="1">
    <source>
        <dbReference type="EMBL" id="GAA4175662.1"/>
    </source>
</evidence>
<evidence type="ECO:0000313" key="2">
    <source>
        <dbReference type="Proteomes" id="UP001501079"/>
    </source>
</evidence>
<dbReference type="Proteomes" id="UP001501079">
    <property type="component" value="Unassembled WGS sequence"/>
</dbReference>
<name>A0ABP8A1M2_9MICO</name>
<dbReference type="EMBL" id="BAABBW010000003">
    <property type="protein sequence ID" value="GAA4175662.1"/>
    <property type="molecule type" value="Genomic_DNA"/>
</dbReference>
<accession>A0ABP8A1M2</accession>
<proteinExistence type="predicted"/>